<feature type="DNA-binding region" description="H-T-H motif" evidence="4">
    <location>
        <begin position="47"/>
        <end position="66"/>
    </location>
</feature>
<keyword evidence="1" id="KW-0805">Transcription regulation</keyword>
<dbReference type="PROSITE" id="PS50977">
    <property type="entry name" value="HTH_TETR_2"/>
    <property type="match status" value="1"/>
</dbReference>
<organism evidence="6 7">
    <name type="scientific">Senegalia massiliensis</name>
    <dbReference type="NCBI Taxonomy" id="1720316"/>
    <lineage>
        <taxon>Bacteria</taxon>
        <taxon>Bacillati</taxon>
        <taxon>Bacillota</taxon>
        <taxon>Clostridia</taxon>
        <taxon>Eubacteriales</taxon>
        <taxon>Clostridiaceae</taxon>
        <taxon>Senegalia</taxon>
    </lineage>
</organism>
<dbReference type="Gene3D" id="1.10.357.10">
    <property type="entry name" value="Tetracycline Repressor, domain 2"/>
    <property type="match status" value="1"/>
</dbReference>
<comment type="caution">
    <text evidence="6">The sequence shown here is derived from an EMBL/GenBank/DDBJ whole genome shotgun (WGS) entry which is preliminary data.</text>
</comment>
<dbReference type="PROSITE" id="PS01081">
    <property type="entry name" value="HTH_TETR_1"/>
    <property type="match status" value="1"/>
</dbReference>
<reference evidence="6 7" key="1">
    <citation type="submission" date="2018-08" db="EMBL/GenBank/DDBJ databases">
        <title>Murine metabolic-syndrome-specific gut microbial biobank.</title>
        <authorList>
            <person name="Liu C."/>
        </authorList>
    </citation>
    <scope>NUCLEOTIDE SEQUENCE [LARGE SCALE GENOMIC DNA]</scope>
    <source>
        <strain evidence="6 7">583</strain>
    </source>
</reference>
<evidence type="ECO:0000256" key="3">
    <source>
        <dbReference type="ARBA" id="ARBA00023163"/>
    </source>
</evidence>
<evidence type="ECO:0000259" key="5">
    <source>
        <dbReference type="PROSITE" id="PS50977"/>
    </source>
</evidence>
<dbReference type="InterPro" id="IPR009057">
    <property type="entry name" value="Homeodomain-like_sf"/>
</dbReference>
<feature type="domain" description="HTH tetR-type" evidence="5">
    <location>
        <begin position="24"/>
        <end position="84"/>
    </location>
</feature>
<dbReference type="PANTHER" id="PTHR47506">
    <property type="entry name" value="TRANSCRIPTIONAL REGULATORY PROTEIN"/>
    <property type="match status" value="1"/>
</dbReference>
<protein>
    <submittedName>
        <fullName evidence="6">TetR/AcrR family transcriptional regulator</fullName>
    </submittedName>
</protein>
<evidence type="ECO:0000256" key="1">
    <source>
        <dbReference type="ARBA" id="ARBA00023015"/>
    </source>
</evidence>
<proteinExistence type="predicted"/>
<dbReference type="Pfam" id="PF00440">
    <property type="entry name" value="TetR_N"/>
    <property type="match status" value="1"/>
</dbReference>
<dbReference type="InterPro" id="IPR001647">
    <property type="entry name" value="HTH_TetR"/>
</dbReference>
<dbReference type="EMBL" id="QXXA01000014">
    <property type="protein sequence ID" value="NBI07709.1"/>
    <property type="molecule type" value="Genomic_DNA"/>
</dbReference>
<evidence type="ECO:0000313" key="6">
    <source>
        <dbReference type="EMBL" id="NBI07709.1"/>
    </source>
</evidence>
<keyword evidence="3" id="KW-0804">Transcription</keyword>
<accession>A0A845R125</accession>
<gene>
    <name evidence="6" type="ORF">D3Z33_12680</name>
</gene>
<evidence type="ECO:0000313" key="7">
    <source>
        <dbReference type="Proteomes" id="UP000467132"/>
    </source>
</evidence>
<name>A0A845R125_9CLOT</name>
<dbReference type="InterPro" id="IPR023772">
    <property type="entry name" value="DNA-bd_HTH_TetR-type_CS"/>
</dbReference>
<dbReference type="PANTHER" id="PTHR47506:SF1">
    <property type="entry name" value="HTH-TYPE TRANSCRIPTIONAL REGULATOR YJDC"/>
    <property type="match status" value="1"/>
</dbReference>
<dbReference type="Proteomes" id="UP000467132">
    <property type="component" value="Unassembled WGS sequence"/>
</dbReference>
<keyword evidence="7" id="KW-1185">Reference proteome</keyword>
<dbReference type="GO" id="GO:0003677">
    <property type="term" value="F:DNA binding"/>
    <property type="evidence" value="ECO:0007669"/>
    <property type="project" value="UniProtKB-UniRule"/>
</dbReference>
<dbReference type="AlphaFoldDB" id="A0A845R125"/>
<sequence length="235" mass="27254">MILFNYRPTVGMKEGIMINNNSSNQTYEDILSTAYSFFIKKGYEKTSIQEIINELGISKGAIYHYFKSKEEILQSVLLSEREKANTYLDKLILEVDGYNAQEKIKHILNRLTSDEKINTTNRFLLNQTNNSKAIMQNIIQTVNIDSIKFYELIQDGIKDGSLNTRFPKECSELLLLLCNIWLNPILFNRTYEETINRFIFIQFTMKQLGVDVIDNKLLDKVKNNLKGVGINENTK</sequence>
<evidence type="ECO:0000256" key="4">
    <source>
        <dbReference type="PROSITE-ProRule" id="PRU00335"/>
    </source>
</evidence>
<keyword evidence="2 4" id="KW-0238">DNA-binding</keyword>
<dbReference type="SUPFAM" id="SSF46689">
    <property type="entry name" value="Homeodomain-like"/>
    <property type="match status" value="1"/>
</dbReference>
<evidence type="ECO:0000256" key="2">
    <source>
        <dbReference type="ARBA" id="ARBA00023125"/>
    </source>
</evidence>
<dbReference type="PRINTS" id="PR00455">
    <property type="entry name" value="HTHTETR"/>
</dbReference>